<proteinExistence type="predicted"/>
<dbReference type="GO" id="GO:0016491">
    <property type="term" value="F:oxidoreductase activity"/>
    <property type="evidence" value="ECO:0007669"/>
    <property type="project" value="UniProtKB-KW"/>
</dbReference>
<dbReference type="Gene3D" id="3.30.360.10">
    <property type="entry name" value="Dihydrodipicolinate Reductase, domain 2"/>
    <property type="match status" value="1"/>
</dbReference>
<reference evidence="4" key="1">
    <citation type="journal article" date="2014" name="Int. J. Syst. Evol. Microbiol.">
        <title>Complete genome sequence of Corynebacterium casei LMG S-19264T (=DSM 44701T), isolated from a smear-ripened cheese.</title>
        <authorList>
            <consortium name="US DOE Joint Genome Institute (JGI-PGF)"/>
            <person name="Walter F."/>
            <person name="Albersmeier A."/>
            <person name="Kalinowski J."/>
            <person name="Ruckert C."/>
        </authorList>
    </citation>
    <scope>NUCLEOTIDE SEQUENCE</scope>
    <source>
        <strain evidence="4">CGMCC 4.7430</strain>
    </source>
</reference>
<evidence type="ECO:0000259" key="2">
    <source>
        <dbReference type="Pfam" id="PF01408"/>
    </source>
</evidence>
<dbReference type="GO" id="GO:0000166">
    <property type="term" value="F:nucleotide binding"/>
    <property type="evidence" value="ECO:0007669"/>
    <property type="project" value="InterPro"/>
</dbReference>
<dbReference type="PANTHER" id="PTHR43818">
    <property type="entry name" value="BCDNA.GH03377"/>
    <property type="match status" value="1"/>
</dbReference>
<dbReference type="Pfam" id="PF01408">
    <property type="entry name" value="GFO_IDH_MocA"/>
    <property type="match status" value="1"/>
</dbReference>
<dbReference type="Pfam" id="PF22725">
    <property type="entry name" value="GFO_IDH_MocA_C3"/>
    <property type="match status" value="1"/>
</dbReference>
<comment type="caution">
    <text evidence="4">The sequence shown here is derived from an EMBL/GenBank/DDBJ whole genome shotgun (WGS) entry which is preliminary data.</text>
</comment>
<reference evidence="4" key="2">
    <citation type="submission" date="2020-09" db="EMBL/GenBank/DDBJ databases">
        <authorList>
            <person name="Sun Q."/>
            <person name="Zhou Y."/>
        </authorList>
    </citation>
    <scope>NUCLEOTIDE SEQUENCE</scope>
    <source>
        <strain evidence="4">CGMCC 4.7430</strain>
    </source>
</reference>
<dbReference type="EMBL" id="BMNK01000001">
    <property type="protein sequence ID" value="GGP01462.1"/>
    <property type="molecule type" value="Genomic_DNA"/>
</dbReference>
<evidence type="ECO:0000259" key="3">
    <source>
        <dbReference type="Pfam" id="PF22725"/>
    </source>
</evidence>
<organism evidence="4 5">
    <name type="scientific">Nonomuraea glycinis</name>
    <dbReference type="NCBI Taxonomy" id="2047744"/>
    <lineage>
        <taxon>Bacteria</taxon>
        <taxon>Bacillati</taxon>
        <taxon>Actinomycetota</taxon>
        <taxon>Actinomycetes</taxon>
        <taxon>Streptosporangiales</taxon>
        <taxon>Streptosporangiaceae</taxon>
        <taxon>Nonomuraea</taxon>
    </lineage>
</organism>
<evidence type="ECO:0000313" key="5">
    <source>
        <dbReference type="Proteomes" id="UP000660745"/>
    </source>
</evidence>
<dbReference type="Gene3D" id="3.40.50.720">
    <property type="entry name" value="NAD(P)-binding Rossmann-like Domain"/>
    <property type="match status" value="1"/>
</dbReference>
<dbReference type="InterPro" id="IPR000683">
    <property type="entry name" value="Gfo/Idh/MocA-like_OxRdtase_N"/>
</dbReference>
<protein>
    <submittedName>
        <fullName evidence="4">Dehydrogenase</fullName>
    </submittedName>
</protein>
<accession>A0A918E3G9</accession>
<sequence>MTSETTGVAIVGCGNIAQAYARQLAGFPEIDLLGVQDVDAGRARALAAAHGVRVYGSLAELLADPGVEIVVNLTVHRAHYEVIRRCLEAGKHVHSEKPLALTHEEAAELVELADKRGLRLGGAPATFLGEAQQTALKLLRENAVGQVRLVYGEVNWGRIEVWHPDPVGFYEVGPLFDVGVYPLTMTTAALGPARRVQAFASIVRPQRVRLDGTPFTLTTPDYVVADVEFDGGVRLRLTCDFYVDNHNTHQHGLEFHGDDGSLLLHSWQNFDSVLEMSAFREELRPVPPVREPYAGVEWGRPVRDLAAAIREERPHRATGAQAAHVVEILCAIRASYETGRPVDLVSSFVPAAPMEWAL</sequence>
<gene>
    <name evidence="4" type="ORF">GCM10012278_04810</name>
</gene>
<dbReference type="InterPro" id="IPR055170">
    <property type="entry name" value="GFO_IDH_MocA-like_dom"/>
</dbReference>
<dbReference type="PANTHER" id="PTHR43818:SF11">
    <property type="entry name" value="BCDNA.GH03377"/>
    <property type="match status" value="1"/>
</dbReference>
<dbReference type="Proteomes" id="UP000660745">
    <property type="component" value="Unassembled WGS sequence"/>
</dbReference>
<feature type="domain" description="Gfo/Idh/MocA-like oxidoreductase N-terminal" evidence="2">
    <location>
        <begin position="8"/>
        <end position="120"/>
    </location>
</feature>
<dbReference type="InterPro" id="IPR050463">
    <property type="entry name" value="Gfo/Idh/MocA_oxidrdct_glycsds"/>
</dbReference>
<name>A0A918E3G9_9ACTN</name>
<keyword evidence="5" id="KW-1185">Reference proteome</keyword>
<evidence type="ECO:0000313" key="4">
    <source>
        <dbReference type="EMBL" id="GGP01462.1"/>
    </source>
</evidence>
<dbReference type="SUPFAM" id="SSF51735">
    <property type="entry name" value="NAD(P)-binding Rossmann-fold domains"/>
    <property type="match status" value="1"/>
</dbReference>
<dbReference type="AlphaFoldDB" id="A0A918E3G9"/>
<keyword evidence="1" id="KW-0560">Oxidoreductase</keyword>
<feature type="domain" description="GFO/IDH/MocA-like oxidoreductase" evidence="3">
    <location>
        <begin position="133"/>
        <end position="262"/>
    </location>
</feature>
<dbReference type="SUPFAM" id="SSF55347">
    <property type="entry name" value="Glyceraldehyde-3-phosphate dehydrogenase-like, C-terminal domain"/>
    <property type="match status" value="1"/>
</dbReference>
<dbReference type="RefSeq" id="WP_189136774.1">
    <property type="nucleotide sequence ID" value="NZ_BMNK01000001.1"/>
</dbReference>
<dbReference type="InterPro" id="IPR036291">
    <property type="entry name" value="NAD(P)-bd_dom_sf"/>
</dbReference>
<evidence type="ECO:0000256" key="1">
    <source>
        <dbReference type="ARBA" id="ARBA00023002"/>
    </source>
</evidence>